<dbReference type="InterPro" id="IPR001647">
    <property type="entry name" value="HTH_TetR"/>
</dbReference>
<evidence type="ECO:0000256" key="1">
    <source>
        <dbReference type="ARBA" id="ARBA00023125"/>
    </source>
</evidence>
<dbReference type="PRINTS" id="PR00455">
    <property type="entry name" value="HTHTETR"/>
</dbReference>
<name>A0A2S4JKW4_9SPIO</name>
<keyword evidence="5" id="KW-1185">Reference proteome</keyword>
<dbReference type="AlphaFoldDB" id="A0A2S4JKW4"/>
<evidence type="ECO:0000313" key="5">
    <source>
        <dbReference type="Proteomes" id="UP000237350"/>
    </source>
</evidence>
<dbReference type="EMBL" id="LPWH01000079">
    <property type="protein sequence ID" value="POR00179.1"/>
    <property type="molecule type" value="Genomic_DNA"/>
</dbReference>
<dbReference type="RefSeq" id="WP_181015540.1">
    <property type="nucleotide sequence ID" value="NZ_LPWH01000079.1"/>
</dbReference>
<dbReference type="InterPro" id="IPR050624">
    <property type="entry name" value="HTH-type_Tx_Regulator"/>
</dbReference>
<dbReference type="Pfam" id="PF00440">
    <property type="entry name" value="TetR_N"/>
    <property type="match status" value="1"/>
</dbReference>
<dbReference type="PANTHER" id="PTHR43479:SF11">
    <property type="entry name" value="ACREF_ENVCD OPERON REPRESSOR-RELATED"/>
    <property type="match status" value="1"/>
</dbReference>
<dbReference type="PANTHER" id="PTHR43479">
    <property type="entry name" value="ACREF/ENVCD OPERON REPRESSOR-RELATED"/>
    <property type="match status" value="1"/>
</dbReference>
<evidence type="ECO:0000256" key="2">
    <source>
        <dbReference type="PROSITE-ProRule" id="PRU00335"/>
    </source>
</evidence>
<comment type="caution">
    <text evidence="4">The sequence shown here is derived from an EMBL/GenBank/DDBJ whole genome shotgun (WGS) entry which is preliminary data.</text>
</comment>
<sequence length="249" mass="29448">MTHLADPQERKQAFLDTSLELFNKKGYERTTINDITNTMGVSKGAFYHYFSSKEDVIEQISDNYAERMLRVTSQLADRSDLTAVEKINLFFKIIQDHKRSSSQRHSQIKQIFQNEQNLKLERKILNKLRRKMALSLEKIIQQGVEHKEFRQMNPREMTEFLQFSIQGLNTSCENLYHEAIAKEQPDLEAFQYYEAIAKEQSGLEAFQARLVEKLDFYEESLARIFQVPLGTIQLKDAYLNRYLNRYLER</sequence>
<dbReference type="SUPFAM" id="SSF48498">
    <property type="entry name" value="Tetracyclin repressor-like, C-terminal domain"/>
    <property type="match status" value="1"/>
</dbReference>
<gene>
    <name evidence="4" type="ORF">AU468_09830</name>
</gene>
<dbReference type="Proteomes" id="UP000237350">
    <property type="component" value="Unassembled WGS sequence"/>
</dbReference>
<reference evidence="5" key="1">
    <citation type="submission" date="2015-12" db="EMBL/GenBank/DDBJ databases">
        <authorList>
            <person name="Lodha T.D."/>
            <person name="Chintalapati S."/>
            <person name="Chintalapati V.R."/>
            <person name="Sravanthi T."/>
        </authorList>
    </citation>
    <scope>NUCLEOTIDE SEQUENCE [LARGE SCALE GENOMIC DNA]</scope>
    <source>
        <strain evidence="5">JC133</strain>
    </source>
</reference>
<dbReference type="SUPFAM" id="SSF46689">
    <property type="entry name" value="Homeodomain-like"/>
    <property type="match status" value="1"/>
</dbReference>
<feature type="DNA-binding region" description="H-T-H motif" evidence="2">
    <location>
        <begin position="31"/>
        <end position="50"/>
    </location>
</feature>
<organism evidence="4 5">
    <name type="scientific">Alkalispirochaeta sphaeroplastigenens</name>
    <dbReference type="NCBI Taxonomy" id="1187066"/>
    <lineage>
        <taxon>Bacteria</taxon>
        <taxon>Pseudomonadati</taxon>
        <taxon>Spirochaetota</taxon>
        <taxon>Spirochaetia</taxon>
        <taxon>Spirochaetales</taxon>
        <taxon>Spirochaetaceae</taxon>
        <taxon>Alkalispirochaeta</taxon>
    </lineage>
</organism>
<evidence type="ECO:0000259" key="3">
    <source>
        <dbReference type="PROSITE" id="PS50977"/>
    </source>
</evidence>
<dbReference type="PROSITE" id="PS01081">
    <property type="entry name" value="HTH_TETR_1"/>
    <property type="match status" value="1"/>
</dbReference>
<evidence type="ECO:0000313" key="4">
    <source>
        <dbReference type="EMBL" id="POR00179.1"/>
    </source>
</evidence>
<dbReference type="PROSITE" id="PS50977">
    <property type="entry name" value="HTH_TETR_2"/>
    <property type="match status" value="1"/>
</dbReference>
<proteinExistence type="predicted"/>
<dbReference type="InterPro" id="IPR009057">
    <property type="entry name" value="Homeodomain-like_sf"/>
</dbReference>
<keyword evidence="1 2" id="KW-0238">DNA-binding</keyword>
<dbReference type="InterPro" id="IPR036271">
    <property type="entry name" value="Tet_transcr_reg_TetR-rel_C_sf"/>
</dbReference>
<accession>A0A2S4JKW4</accession>
<protein>
    <recommendedName>
        <fullName evidence="3">HTH tetR-type domain-containing protein</fullName>
    </recommendedName>
</protein>
<dbReference type="GO" id="GO:0003677">
    <property type="term" value="F:DNA binding"/>
    <property type="evidence" value="ECO:0007669"/>
    <property type="project" value="UniProtKB-UniRule"/>
</dbReference>
<dbReference type="Gene3D" id="1.10.357.10">
    <property type="entry name" value="Tetracycline Repressor, domain 2"/>
    <property type="match status" value="1"/>
</dbReference>
<feature type="domain" description="HTH tetR-type" evidence="3">
    <location>
        <begin position="8"/>
        <end position="68"/>
    </location>
</feature>
<dbReference type="InterPro" id="IPR023772">
    <property type="entry name" value="DNA-bd_HTH_TetR-type_CS"/>
</dbReference>